<reference evidence="1 2" key="1">
    <citation type="journal article" date="2018" name="Nat. Ecol. Evol.">
        <title>Pezizomycetes genomes reveal the molecular basis of ectomycorrhizal truffle lifestyle.</title>
        <authorList>
            <person name="Murat C."/>
            <person name="Payen T."/>
            <person name="Noel B."/>
            <person name="Kuo A."/>
            <person name="Morin E."/>
            <person name="Chen J."/>
            <person name="Kohler A."/>
            <person name="Krizsan K."/>
            <person name="Balestrini R."/>
            <person name="Da Silva C."/>
            <person name="Montanini B."/>
            <person name="Hainaut M."/>
            <person name="Levati E."/>
            <person name="Barry K.W."/>
            <person name="Belfiori B."/>
            <person name="Cichocki N."/>
            <person name="Clum A."/>
            <person name="Dockter R.B."/>
            <person name="Fauchery L."/>
            <person name="Guy J."/>
            <person name="Iotti M."/>
            <person name="Le Tacon F."/>
            <person name="Lindquist E.A."/>
            <person name="Lipzen A."/>
            <person name="Malagnac F."/>
            <person name="Mello A."/>
            <person name="Molinier V."/>
            <person name="Miyauchi S."/>
            <person name="Poulain J."/>
            <person name="Riccioni C."/>
            <person name="Rubini A."/>
            <person name="Sitrit Y."/>
            <person name="Splivallo R."/>
            <person name="Traeger S."/>
            <person name="Wang M."/>
            <person name="Zifcakova L."/>
            <person name="Wipf D."/>
            <person name="Zambonelli A."/>
            <person name="Paolocci F."/>
            <person name="Nowrousian M."/>
            <person name="Ottonello S."/>
            <person name="Baldrian P."/>
            <person name="Spatafora J.W."/>
            <person name="Henrissat B."/>
            <person name="Nagy L.G."/>
            <person name="Aury J.M."/>
            <person name="Wincker P."/>
            <person name="Grigoriev I.V."/>
            <person name="Bonfante P."/>
            <person name="Martin F.M."/>
        </authorList>
    </citation>
    <scope>NUCLEOTIDE SEQUENCE [LARGE SCALE GENOMIC DNA]</scope>
    <source>
        <strain evidence="1 2">RN42</strain>
    </source>
</reference>
<evidence type="ECO:0000313" key="2">
    <source>
        <dbReference type="Proteomes" id="UP000275078"/>
    </source>
</evidence>
<dbReference type="Proteomes" id="UP000275078">
    <property type="component" value="Unassembled WGS sequence"/>
</dbReference>
<proteinExistence type="predicted"/>
<sequence>MSSAAASANPITESLFDPQSYEVCRIAKATETSFAGKKDLHDVGLYNDYRKWAHSVIYFPGQNDETQGCASGIVLELNSSEDSGSDVRIRHRDTLQELEQAMNAFKDVVQQYPNTAANADDGNSRVAHAQTAFQRLEADYSSVKLRIRIFSRDFDIIEPLLNAVPVPGSEHYKFLEAMEKAIKAQYASIHPAALERYLKGAVILKENLFKAKKVLLKYKDFEPYKIAPEAVTKNIMPVTYFHICFFRNCPDREAFQPARLVENKDDQNFLDHMKRKHKVETEQEGYKCIECRENIYGNPDDQVLFSHLRGAHAPKYHAGDKRTDPKLFFTPISDALPTEEELYECLSKEYAPAAPIQCMICLEKGFKDPRNRGDPNTSKYWAHMSYHTGKLFEFILDHYDEELCLGTPKYREVWKDWIAKLQPAGHCSVM</sequence>
<evidence type="ECO:0000313" key="1">
    <source>
        <dbReference type="EMBL" id="RPA76784.1"/>
    </source>
</evidence>
<name>A0A3N4I4K9_ASCIM</name>
<dbReference type="EMBL" id="ML119737">
    <property type="protein sequence ID" value="RPA76784.1"/>
    <property type="molecule type" value="Genomic_DNA"/>
</dbReference>
<keyword evidence="2" id="KW-1185">Reference proteome</keyword>
<dbReference type="AlphaFoldDB" id="A0A3N4I4K9"/>
<organism evidence="1 2">
    <name type="scientific">Ascobolus immersus RN42</name>
    <dbReference type="NCBI Taxonomy" id="1160509"/>
    <lineage>
        <taxon>Eukaryota</taxon>
        <taxon>Fungi</taxon>
        <taxon>Dikarya</taxon>
        <taxon>Ascomycota</taxon>
        <taxon>Pezizomycotina</taxon>
        <taxon>Pezizomycetes</taxon>
        <taxon>Pezizales</taxon>
        <taxon>Ascobolaceae</taxon>
        <taxon>Ascobolus</taxon>
    </lineage>
</organism>
<accession>A0A3N4I4K9</accession>
<gene>
    <name evidence="1" type="ORF">BJ508DRAFT_379268</name>
</gene>
<protein>
    <submittedName>
        <fullName evidence="1">Uncharacterized protein</fullName>
    </submittedName>
</protein>